<dbReference type="SMART" id="SM00448">
    <property type="entry name" value="REC"/>
    <property type="match status" value="1"/>
</dbReference>
<evidence type="ECO:0000256" key="1">
    <source>
        <dbReference type="ARBA" id="ARBA00023015"/>
    </source>
</evidence>
<dbReference type="InterPro" id="IPR011006">
    <property type="entry name" value="CheY-like_superfamily"/>
</dbReference>
<dbReference type="Proteomes" id="UP001597120">
    <property type="component" value="Unassembled WGS sequence"/>
</dbReference>
<feature type="domain" description="HTH araC/xylS-type" evidence="5">
    <location>
        <begin position="287"/>
        <end position="385"/>
    </location>
</feature>
<keyword evidence="4" id="KW-0597">Phosphoprotein</keyword>
<name>A0ABW3DD50_9BACL</name>
<gene>
    <name evidence="7" type="ORF">ACFQ03_19205</name>
</gene>
<dbReference type="PROSITE" id="PS00041">
    <property type="entry name" value="HTH_ARAC_FAMILY_1"/>
    <property type="match status" value="1"/>
</dbReference>
<dbReference type="RefSeq" id="WP_144938002.1">
    <property type="nucleotide sequence ID" value="NZ_JBHTIU010000076.1"/>
</dbReference>
<dbReference type="SUPFAM" id="SSF46689">
    <property type="entry name" value="Homeodomain-like"/>
    <property type="match status" value="2"/>
</dbReference>
<protein>
    <submittedName>
        <fullName evidence="7">Response regulator</fullName>
    </submittedName>
</protein>
<evidence type="ECO:0000313" key="8">
    <source>
        <dbReference type="Proteomes" id="UP001597120"/>
    </source>
</evidence>
<dbReference type="Gene3D" id="3.40.50.2300">
    <property type="match status" value="1"/>
</dbReference>
<accession>A0ABW3DD50</accession>
<dbReference type="EMBL" id="JBHTIU010000076">
    <property type="protein sequence ID" value="MFD0871276.1"/>
    <property type="molecule type" value="Genomic_DNA"/>
</dbReference>
<feature type="domain" description="Response regulatory" evidence="6">
    <location>
        <begin position="2"/>
        <end position="118"/>
    </location>
</feature>
<dbReference type="PANTHER" id="PTHR43280">
    <property type="entry name" value="ARAC-FAMILY TRANSCRIPTIONAL REGULATOR"/>
    <property type="match status" value="1"/>
</dbReference>
<keyword evidence="3" id="KW-0804">Transcription</keyword>
<dbReference type="SUPFAM" id="SSF52172">
    <property type="entry name" value="CheY-like"/>
    <property type="match status" value="1"/>
</dbReference>
<evidence type="ECO:0000259" key="6">
    <source>
        <dbReference type="PROSITE" id="PS50110"/>
    </source>
</evidence>
<reference evidence="8" key="1">
    <citation type="journal article" date="2019" name="Int. J. Syst. Evol. Microbiol.">
        <title>The Global Catalogue of Microorganisms (GCM) 10K type strain sequencing project: providing services to taxonomists for standard genome sequencing and annotation.</title>
        <authorList>
            <consortium name="The Broad Institute Genomics Platform"/>
            <consortium name="The Broad Institute Genome Sequencing Center for Infectious Disease"/>
            <person name="Wu L."/>
            <person name="Ma J."/>
        </authorList>
    </citation>
    <scope>NUCLEOTIDE SEQUENCE [LARGE SCALE GENOMIC DNA]</scope>
    <source>
        <strain evidence="8">CCUG 57263</strain>
    </source>
</reference>
<dbReference type="InterPro" id="IPR020449">
    <property type="entry name" value="Tscrpt_reg_AraC-type_HTH"/>
</dbReference>
<organism evidence="7 8">
    <name type="scientific">Paenibacillus residui</name>
    <dbReference type="NCBI Taxonomy" id="629724"/>
    <lineage>
        <taxon>Bacteria</taxon>
        <taxon>Bacillati</taxon>
        <taxon>Bacillota</taxon>
        <taxon>Bacilli</taxon>
        <taxon>Bacillales</taxon>
        <taxon>Paenibacillaceae</taxon>
        <taxon>Paenibacillus</taxon>
    </lineage>
</organism>
<feature type="modified residue" description="4-aspartylphosphate" evidence="4">
    <location>
        <position position="53"/>
    </location>
</feature>
<evidence type="ECO:0000313" key="7">
    <source>
        <dbReference type="EMBL" id="MFD0871276.1"/>
    </source>
</evidence>
<evidence type="ECO:0000259" key="5">
    <source>
        <dbReference type="PROSITE" id="PS01124"/>
    </source>
</evidence>
<dbReference type="PRINTS" id="PR00032">
    <property type="entry name" value="HTHARAC"/>
</dbReference>
<dbReference type="CDD" id="cd17536">
    <property type="entry name" value="REC_YesN-like"/>
    <property type="match status" value="1"/>
</dbReference>
<dbReference type="Gene3D" id="1.10.10.60">
    <property type="entry name" value="Homeodomain-like"/>
    <property type="match status" value="2"/>
</dbReference>
<dbReference type="Pfam" id="PF00072">
    <property type="entry name" value="Response_reg"/>
    <property type="match status" value="1"/>
</dbReference>
<sequence length="395" mass="46224">MNLLIVDDEHVIREGIRRTLRNHFPHCRTFLAANPEEATALLRNHYIHIVLTDILMPGMTGLELMKVSRKRHPHIKWIVISAYSEFAYAQEAVRLGAKDYLLKPIGKEALIERIGRLKEEIARETELAEDAEWWKSGRKYLREAIFQRVALGLDTGRFDLGRFMENHPFFHLILVKMESDRNVQLENFIVENVLSELIDRYGHGFVTLLDNKSLLGLITLEEESRLGGLLNELRAHLKQYLRLPFQMMHSERVDHFTKVAEKVRRMRQFSTIQGYEHYAEGGERAVEVALHYIRSHYQEDLSLEKVASIVYLNPVYFSQLFKQKTGQNYKEYVIQLRMEQARQLLLNPRLRLADIAERIGYQDVRYFATLFRKKYGASPSEYRQACISGNGKGIF</sequence>
<evidence type="ECO:0000256" key="2">
    <source>
        <dbReference type="ARBA" id="ARBA00023125"/>
    </source>
</evidence>
<keyword evidence="2" id="KW-0238">DNA-binding</keyword>
<dbReference type="InterPro" id="IPR018060">
    <property type="entry name" value="HTH_AraC"/>
</dbReference>
<comment type="caution">
    <text evidence="7">The sequence shown here is derived from an EMBL/GenBank/DDBJ whole genome shotgun (WGS) entry which is preliminary data.</text>
</comment>
<keyword evidence="8" id="KW-1185">Reference proteome</keyword>
<dbReference type="InterPro" id="IPR001789">
    <property type="entry name" value="Sig_transdc_resp-reg_receiver"/>
</dbReference>
<dbReference type="PANTHER" id="PTHR43280:SF28">
    <property type="entry name" value="HTH-TYPE TRANSCRIPTIONAL ACTIVATOR RHAS"/>
    <property type="match status" value="1"/>
</dbReference>
<dbReference type="SMART" id="SM00342">
    <property type="entry name" value="HTH_ARAC"/>
    <property type="match status" value="1"/>
</dbReference>
<evidence type="ECO:0000256" key="4">
    <source>
        <dbReference type="PROSITE-ProRule" id="PRU00169"/>
    </source>
</evidence>
<dbReference type="PROSITE" id="PS01124">
    <property type="entry name" value="HTH_ARAC_FAMILY_2"/>
    <property type="match status" value="1"/>
</dbReference>
<dbReference type="PROSITE" id="PS50110">
    <property type="entry name" value="RESPONSE_REGULATORY"/>
    <property type="match status" value="1"/>
</dbReference>
<keyword evidence="1" id="KW-0805">Transcription regulation</keyword>
<dbReference type="InterPro" id="IPR009057">
    <property type="entry name" value="Homeodomain-like_sf"/>
</dbReference>
<dbReference type="Pfam" id="PF12833">
    <property type="entry name" value="HTH_18"/>
    <property type="match status" value="1"/>
</dbReference>
<proteinExistence type="predicted"/>
<dbReference type="InterPro" id="IPR018062">
    <property type="entry name" value="HTH_AraC-typ_CS"/>
</dbReference>
<evidence type="ECO:0000256" key="3">
    <source>
        <dbReference type="ARBA" id="ARBA00023163"/>
    </source>
</evidence>